<sequence length="439" mass="47932">MGPTTQNSTQKRRAKEAACPHVATAEKEHILQARREKNREAQHVFRKRRQAAEVAMGRRFKRLEDVVEEMSCILIGLFDDILAKEAIVTQHPSIITSLKQSVGRVLALTKEVAAMDDDPLALVDDAKGNTSEHAPDAKAVVANAAITLESQASPPAPVAPHSLTDNSAAGMQSAMPCPANSSLSLYSPTAPISAGYMPTDQFMASLPNSLSLDDALGDSGWATFLPKQPGDTLHPTQETLQLAYSFPIRLIEISLTHGYALITTAPLASIQREFGRTLRYCRREEIIAYLQWALGPGREYMFQTFKYGLIEADADEFPVCYSGPPKSSPPQDEQEMDPDFITAAGVYKLLQGLGAIMLDADTVEIQIRRPAMSASGGTLGHVGSLSLYPYGFETPTTRMRLHVPQLMTQLMHIAVCSESGPRYPQRDVWGIVEALARLA</sequence>
<dbReference type="Proteomes" id="UP001055219">
    <property type="component" value="Unassembled WGS sequence"/>
</dbReference>
<dbReference type="InterPro" id="IPR046347">
    <property type="entry name" value="bZIP_sf"/>
</dbReference>
<organism evidence="2 3">
    <name type="scientific">Emericellopsis cladophorae</name>
    <dbReference type="NCBI Taxonomy" id="2686198"/>
    <lineage>
        <taxon>Eukaryota</taxon>
        <taxon>Fungi</taxon>
        <taxon>Dikarya</taxon>
        <taxon>Ascomycota</taxon>
        <taxon>Pezizomycotina</taxon>
        <taxon>Sordariomycetes</taxon>
        <taxon>Hypocreomycetidae</taxon>
        <taxon>Hypocreales</taxon>
        <taxon>Bionectriaceae</taxon>
        <taxon>Emericellopsis</taxon>
    </lineage>
</organism>
<protein>
    <recommendedName>
        <fullName evidence="4">BZIP domain-containing protein</fullName>
    </recommendedName>
</protein>
<evidence type="ECO:0000313" key="2">
    <source>
        <dbReference type="EMBL" id="KAI6781210.1"/>
    </source>
</evidence>
<dbReference type="SUPFAM" id="SSF57959">
    <property type="entry name" value="Leucine zipper domain"/>
    <property type="match status" value="1"/>
</dbReference>
<dbReference type="PANTHER" id="PTHR40618">
    <property type="entry name" value="B-ZIP TRANSCRIPTION FACTOR (EUROFUNG)-RELATED"/>
    <property type="match status" value="1"/>
</dbReference>
<dbReference type="CDD" id="cd14686">
    <property type="entry name" value="bZIP"/>
    <property type="match status" value="1"/>
</dbReference>
<evidence type="ECO:0000313" key="3">
    <source>
        <dbReference type="Proteomes" id="UP001055219"/>
    </source>
</evidence>
<proteinExistence type="predicted"/>
<dbReference type="GO" id="GO:0003700">
    <property type="term" value="F:DNA-binding transcription factor activity"/>
    <property type="evidence" value="ECO:0007669"/>
    <property type="project" value="InterPro"/>
</dbReference>
<gene>
    <name evidence="2" type="ORF">J7T54_002566</name>
</gene>
<dbReference type="EMBL" id="JAGIXG020000024">
    <property type="protein sequence ID" value="KAI6781210.1"/>
    <property type="molecule type" value="Genomic_DNA"/>
</dbReference>
<dbReference type="OrthoDB" id="3555317at2759"/>
<feature type="region of interest" description="Disordered" evidence="1">
    <location>
        <begin position="1"/>
        <end position="21"/>
    </location>
</feature>
<dbReference type="PANTHER" id="PTHR40618:SF1">
    <property type="entry name" value="B-ZIP TRANSCRIPTION FACTOR (EUROFUNG)"/>
    <property type="match status" value="1"/>
</dbReference>
<keyword evidence="3" id="KW-1185">Reference proteome</keyword>
<name>A0A9P9Y0P5_9HYPO</name>
<reference evidence="2" key="2">
    <citation type="submission" date="2022-07" db="EMBL/GenBank/DDBJ databases">
        <authorList>
            <person name="Goncalves M.F.M."/>
            <person name="Hilario S."/>
            <person name="Van De Peer Y."/>
            <person name="Esteves A.C."/>
            <person name="Alves A."/>
        </authorList>
    </citation>
    <scope>NUCLEOTIDE SEQUENCE</scope>
    <source>
        <strain evidence="2">MUM 19.33</strain>
    </source>
</reference>
<accession>A0A9P9Y0P5</accession>
<dbReference type="AlphaFoldDB" id="A0A9P9Y0P5"/>
<comment type="caution">
    <text evidence="2">The sequence shown here is derived from an EMBL/GenBank/DDBJ whole genome shotgun (WGS) entry which is preliminary data.</text>
</comment>
<evidence type="ECO:0008006" key="4">
    <source>
        <dbReference type="Google" id="ProtNLM"/>
    </source>
</evidence>
<reference evidence="2" key="1">
    <citation type="journal article" date="2021" name="J Fungi (Basel)">
        <title>Genomic and Metabolomic Analyses of the Marine Fungus Emericellopsis cladophorae: Insights into Saltwater Adaptability Mechanisms and Its Biosynthetic Potential.</title>
        <authorList>
            <person name="Goncalves M.F.M."/>
            <person name="Hilario S."/>
            <person name="Van de Peer Y."/>
            <person name="Esteves A.C."/>
            <person name="Alves A."/>
        </authorList>
    </citation>
    <scope>NUCLEOTIDE SEQUENCE</scope>
    <source>
        <strain evidence="2">MUM 19.33</strain>
    </source>
</reference>
<dbReference type="GeneID" id="75829078"/>
<dbReference type="RefSeq" id="XP_051362066.1">
    <property type="nucleotide sequence ID" value="XM_051506729.1"/>
</dbReference>
<evidence type="ECO:0000256" key="1">
    <source>
        <dbReference type="SAM" id="MobiDB-lite"/>
    </source>
</evidence>